<keyword evidence="2" id="KW-0694">RNA-binding</keyword>
<dbReference type="GO" id="GO:0051028">
    <property type="term" value="P:mRNA transport"/>
    <property type="evidence" value="ECO:0007669"/>
    <property type="project" value="TreeGrafter"/>
</dbReference>
<reference evidence="4" key="1">
    <citation type="submission" date="2025-08" db="UniProtKB">
        <authorList>
            <consortium name="Ensembl"/>
        </authorList>
    </citation>
    <scope>IDENTIFICATION</scope>
</reference>
<dbReference type="GO" id="GO:0071204">
    <property type="term" value="C:histone pre-mRNA 3'end processing complex"/>
    <property type="evidence" value="ECO:0007669"/>
    <property type="project" value="TreeGrafter"/>
</dbReference>
<dbReference type="InterPro" id="IPR029344">
    <property type="entry name" value="SLBP_RNA_bind"/>
</dbReference>
<dbReference type="RefSeq" id="XP_023689727.1">
    <property type="nucleotide sequence ID" value="XM_023833959.1"/>
</dbReference>
<evidence type="ECO:0000259" key="3">
    <source>
        <dbReference type="Pfam" id="PF15247"/>
    </source>
</evidence>
<keyword evidence="5" id="KW-1185">Reference proteome</keyword>
<dbReference type="InterPro" id="IPR026502">
    <property type="entry name" value="SLBP1/SLBP2"/>
</dbReference>
<dbReference type="AlphaFoldDB" id="A0A3B3S7M2"/>
<dbReference type="GO" id="GO:0005737">
    <property type="term" value="C:cytoplasm"/>
    <property type="evidence" value="ECO:0007669"/>
    <property type="project" value="TreeGrafter"/>
</dbReference>
<dbReference type="STRING" id="1676925.ENSPKIP00000026175"/>
<dbReference type="FunFam" id="1.10.8.1120:FF:000001">
    <property type="entry name" value="Histone RNA hairpin-binding protein-like"/>
    <property type="match status" value="1"/>
</dbReference>
<dbReference type="InterPro" id="IPR038294">
    <property type="entry name" value="SLBP_RNA_bind_sf"/>
</dbReference>
<dbReference type="OrthoDB" id="265795at2759"/>
<dbReference type="GO" id="GO:0040016">
    <property type="term" value="P:embryonic cleavage"/>
    <property type="evidence" value="ECO:0007669"/>
    <property type="project" value="Ensembl"/>
</dbReference>
<organism evidence="4 5">
    <name type="scientific">Paramormyrops kingsleyae</name>
    <dbReference type="NCBI Taxonomy" id="1676925"/>
    <lineage>
        <taxon>Eukaryota</taxon>
        <taxon>Metazoa</taxon>
        <taxon>Chordata</taxon>
        <taxon>Craniata</taxon>
        <taxon>Vertebrata</taxon>
        <taxon>Euteleostomi</taxon>
        <taxon>Actinopterygii</taxon>
        <taxon>Neopterygii</taxon>
        <taxon>Teleostei</taxon>
        <taxon>Osteoglossocephala</taxon>
        <taxon>Osteoglossomorpha</taxon>
        <taxon>Osteoglossiformes</taxon>
        <taxon>Mormyridae</taxon>
        <taxon>Paramormyrops</taxon>
    </lineage>
</organism>
<dbReference type="GO" id="GO:0048477">
    <property type="term" value="P:oogenesis"/>
    <property type="evidence" value="ECO:0007669"/>
    <property type="project" value="Ensembl"/>
</dbReference>
<feature type="domain" description="Histone RNA hairpin-binding protein RNA-binding" evidence="3">
    <location>
        <begin position="138"/>
        <end position="206"/>
    </location>
</feature>
<accession>A0A3B3S7M2</accession>
<dbReference type="Ensembl" id="ENSPKIT00000006925.1">
    <property type="protein sequence ID" value="ENSPKIP00000026175.1"/>
    <property type="gene ID" value="ENSPKIG00000008757.1"/>
</dbReference>
<dbReference type="CTD" id="558918"/>
<name>A0A3B3S7M2_9TELE</name>
<dbReference type="GO" id="GO:0006398">
    <property type="term" value="P:mRNA 3'-end processing by stem-loop binding and cleavage"/>
    <property type="evidence" value="ECO:0007669"/>
    <property type="project" value="TreeGrafter"/>
</dbReference>
<dbReference type="GeneTree" id="ENSGT00940000164705"/>
<protein>
    <submittedName>
        <fullName evidence="4">Stem-loop binding protein 2</fullName>
    </submittedName>
</protein>
<evidence type="ECO:0000313" key="4">
    <source>
        <dbReference type="Ensembl" id="ENSPKIP00000026175.1"/>
    </source>
</evidence>
<proteinExistence type="inferred from homology"/>
<comment type="similarity">
    <text evidence="1">Belongs to the SLBP family.</text>
</comment>
<dbReference type="KEGG" id="pki:111855179"/>
<evidence type="ECO:0000256" key="1">
    <source>
        <dbReference type="ARBA" id="ARBA00006151"/>
    </source>
</evidence>
<dbReference type="GO" id="GO:0071207">
    <property type="term" value="F:histone pre-mRNA stem-loop binding"/>
    <property type="evidence" value="ECO:0007669"/>
    <property type="project" value="Ensembl"/>
</dbReference>
<reference evidence="4" key="2">
    <citation type="submission" date="2025-09" db="UniProtKB">
        <authorList>
            <consortium name="Ensembl"/>
        </authorList>
    </citation>
    <scope>IDENTIFICATION</scope>
</reference>
<evidence type="ECO:0000256" key="2">
    <source>
        <dbReference type="ARBA" id="ARBA00022884"/>
    </source>
</evidence>
<dbReference type="GeneID" id="111855179"/>
<evidence type="ECO:0000313" key="5">
    <source>
        <dbReference type="Proteomes" id="UP000261540"/>
    </source>
</evidence>
<dbReference type="Gene3D" id="1.10.8.1120">
    <property type="entry name" value="Histone RNA hairpin-binding protein RNA-binding domain"/>
    <property type="match status" value="1"/>
</dbReference>
<dbReference type="GO" id="GO:0003729">
    <property type="term" value="F:mRNA binding"/>
    <property type="evidence" value="ECO:0007669"/>
    <property type="project" value="InterPro"/>
</dbReference>
<sequence>MTAHPDSALPSPLEMSGRSIPSWPSLTEMSLDTVLNLSSPHMCVPEPWLLPGCSSMYDSLVSCSNLETSSPLSTVSTDDANDAFVQKPRRSSILERCILRMSTSSVAVGTEDMDGIRRSQSETRWWYRPLDPSRCETNESVLKRRQKQIHYGKNTVGYQNYLRQVPKCFRIPGLHPRTPNKYRTYSRRSWDMQIRLWRRALHEWDPPSDAPCPAALPEAGAEKQDPVEQMGHLLEKTGAELCEGREGEASESTEDLSMLQSSPPAQISPDSSWVSMQANTTVFRSSPPQPSLAYSFSAQLSAEENVLGWLRFLMENDRAQCAQAERPACGDQLPWRL</sequence>
<dbReference type="PANTHER" id="PTHR17408:SF11">
    <property type="entry name" value="STEM-LOOP BINDING PROTEIN-LIKE"/>
    <property type="match status" value="1"/>
</dbReference>
<dbReference type="Proteomes" id="UP000261540">
    <property type="component" value="Unplaced"/>
</dbReference>
<dbReference type="PANTHER" id="PTHR17408">
    <property type="entry name" value="HISTONE RNA HAIRPIN-BINDING PROTEIN"/>
    <property type="match status" value="1"/>
</dbReference>
<dbReference type="Pfam" id="PF15247">
    <property type="entry name" value="SLBP_RNA_bind"/>
    <property type="match status" value="1"/>
</dbReference>